<name>A0A5C6RNW5_9FLAO</name>
<dbReference type="GO" id="GO:0098797">
    <property type="term" value="C:plasma membrane protein complex"/>
    <property type="evidence" value="ECO:0007669"/>
    <property type="project" value="TreeGrafter"/>
</dbReference>
<comment type="similarity">
    <text evidence="2">Belongs to the TonB family.</text>
</comment>
<dbReference type="NCBIfam" id="TIGR01352">
    <property type="entry name" value="tonB_Cterm"/>
    <property type="match status" value="1"/>
</dbReference>
<evidence type="ECO:0000259" key="10">
    <source>
        <dbReference type="PROSITE" id="PS52015"/>
    </source>
</evidence>
<dbReference type="EMBL" id="VOOS01000006">
    <property type="protein sequence ID" value="TXB64006.1"/>
    <property type="molecule type" value="Genomic_DNA"/>
</dbReference>
<dbReference type="PANTHER" id="PTHR33446">
    <property type="entry name" value="PROTEIN TONB-RELATED"/>
    <property type="match status" value="1"/>
</dbReference>
<evidence type="ECO:0000256" key="7">
    <source>
        <dbReference type="ARBA" id="ARBA00022927"/>
    </source>
</evidence>
<organism evidence="11 12">
    <name type="scientific">Vicingus serpentipes</name>
    <dbReference type="NCBI Taxonomy" id="1926625"/>
    <lineage>
        <taxon>Bacteria</taxon>
        <taxon>Pseudomonadati</taxon>
        <taxon>Bacteroidota</taxon>
        <taxon>Flavobacteriia</taxon>
        <taxon>Flavobacteriales</taxon>
        <taxon>Vicingaceae</taxon>
        <taxon>Vicingus</taxon>
    </lineage>
</organism>
<keyword evidence="3" id="KW-0813">Transport</keyword>
<dbReference type="RefSeq" id="WP_147101995.1">
    <property type="nucleotide sequence ID" value="NZ_VOOS01000006.1"/>
</dbReference>
<dbReference type="InterPro" id="IPR006260">
    <property type="entry name" value="TonB/TolA_C"/>
</dbReference>
<protein>
    <submittedName>
        <fullName evidence="11">Energy transducer TonB</fullName>
    </submittedName>
</protein>
<evidence type="ECO:0000256" key="6">
    <source>
        <dbReference type="ARBA" id="ARBA00022692"/>
    </source>
</evidence>
<dbReference type="Proteomes" id="UP000321721">
    <property type="component" value="Unassembled WGS sequence"/>
</dbReference>
<dbReference type="InterPro" id="IPR051045">
    <property type="entry name" value="TonB-dependent_transducer"/>
</dbReference>
<dbReference type="GO" id="GO:0015031">
    <property type="term" value="P:protein transport"/>
    <property type="evidence" value="ECO:0007669"/>
    <property type="project" value="UniProtKB-KW"/>
</dbReference>
<dbReference type="GO" id="GO:0031992">
    <property type="term" value="F:energy transducer activity"/>
    <property type="evidence" value="ECO:0007669"/>
    <property type="project" value="TreeGrafter"/>
</dbReference>
<evidence type="ECO:0000256" key="2">
    <source>
        <dbReference type="ARBA" id="ARBA00006555"/>
    </source>
</evidence>
<evidence type="ECO:0000256" key="8">
    <source>
        <dbReference type="ARBA" id="ARBA00022989"/>
    </source>
</evidence>
<feature type="domain" description="TonB C-terminal" evidence="10">
    <location>
        <begin position="133"/>
        <end position="223"/>
    </location>
</feature>
<dbReference type="PROSITE" id="PS52015">
    <property type="entry name" value="TONB_CTD"/>
    <property type="match status" value="1"/>
</dbReference>
<evidence type="ECO:0000256" key="3">
    <source>
        <dbReference type="ARBA" id="ARBA00022448"/>
    </source>
</evidence>
<evidence type="ECO:0000256" key="9">
    <source>
        <dbReference type="ARBA" id="ARBA00023136"/>
    </source>
</evidence>
<evidence type="ECO:0000313" key="11">
    <source>
        <dbReference type="EMBL" id="TXB64006.1"/>
    </source>
</evidence>
<keyword evidence="5" id="KW-0997">Cell inner membrane</keyword>
<reference evidence="11 12" key="1">
    <citation type="submission" date="2019-08" db="EMBL/GenBank/DDBJ databases">
        <title>Genome of Vicingus serpentipes NCIMB 15042.</title>
        <authorList>
            <person name="Bowman J.P."/>
        </authorList>
    </citation>
    <scope>NUCLEOTIDE SEQUENCE [LARGE SCALE GENOMIC DNA]</scope>
    <source>
        <strain evidence="11 12">NCIMB 15042</strain>
    </source>
</reference>
<dbReference type="InterPro" id="IPR037682">
    <property type="entry name" value="TonB_C"/>
</dbReference>
<dbReference type="Gene3D" id="3.30.1150.10">
    <property type="match status" value="1"/>
</dbReference>
<dbReference type="SUPFAM" id="SSF74653">
    <property type="entry name" value="TolA/TonB C-terminal domain"/>
    <property type="match status" value="1"/>
</dbReference>
<gene>
    <name evidence="11" type="ORF">FRY74_12195</name>
</gene>
<evidence type="ECO:0000256" key="5">
    <source>
        <dbReference type="ARBA" id="ARBA00022519"/>
    </source>
</evidence>
<evidence type="ECO:0000313" key="12">
    <source>
        <dbReference type="Proteomes" id="UP000321721"/>
    </source>
</evidence>
<keyword evidence="7" id="KW-0653">Protein transport</keyword>
<keyword evidence="12" id="KW-1185">Reference proteome</keyword>
<comment type="subcellular location">
    <subcellularLocation>
        <location evidence="1">Cell inner membrane</location>
        <topology evidence="1">Single-pass membrane protein</topology>
        <orientation evidence="1">Periplasmic side</orientation>
    </subcellularLocation>
</comment>
<dbReference type="PROSITE" id="PS51257">
    <property type="entry name" value="PROKAR_LIPOPROTEIN"/>
    <property type="match status" value="1"/>
</dbReference>
<dbReference type="GO" id="GO:0055085">
    <property type="term" value="P:transmembrane transport"/>
    <property type="evidence" value="ECO:0007669"/>
    <property type="project" value="InterPro"/>
</dbReference>
<dbReference type="AlphaFoldDB" id="A0A5C6RNW5"/>
<keyword evidence="8" id="KW-1133">Transmembrane helix</keyword>
<comment type="caution">
    <text evidence="11">The sequence shown here is derived from an EMBL/GenBank/DDBJ whole genome shotgun (WGS) entry which is preliminary data.</text>
</comment>
<keyword evidence="4" id="KW-1003">Cell membrane</keyword>
<dbReference type="PANTHER" id="PTHR33446:SF2">
    <property type="entry name" value="PROTEIN TONB"/>
    <property type="match status" value="1"/>
</dbReference>
<keyword evidence="6" id="KW-0812">Transmembrane</keyword>
<evidence type="ECO:0000256" key="4">
    <source>
        <dbReference type="ARBA" id="ARBA00022475"/>
    </source>
</evidence>
<dbReference type="OrthoDB" id="1095452at2"/>
<evidence type="ECO:0000256" key="1">
    <source>
        <dbReference type="ARBA" id="ARBA00004383"/>
    </source>
</evidence>
<proteinExistence type="inferred from homology"/>
<accession>A0A5C6RNW5</accession>
<keyword evidence="9" id="KW-0472">Membrane</keyword>
<dbReference type="Pfam" id="PF03544">
    <property type="entry name" value="TonB_C"/>
    <property type="match status" value="1"/>
</dbReference>
<sequence length="223" mass="25133">MKNSKSQKSSLEKMRGIFFQSGLIVACGLTLVAFEWTTPVIISELPRPDIVIEGDFDLPPITYREIEKPKVKHDFVKKNPTIIKIVKEPFVEPIAEPDPEPLVFELTMMTIEESVEEPDLPSIGADHMPEFKGGDVGIFKYLKSNLEYPILAKETGIQGTVHLKFVIGKTGKIRNIEILKGVNKLLDDEAIRVVKSMPDWKPGTQHGRPVSVYYTLPIKFTLM</sequence>